<dbReference type="GO" id="GO:1990961">
    <property type="term" value="P:xenobiotic detoxification by transmembrane export across the plasma membrane"/>
    <property type="evidence" value="ECO:0007669"/>
    <property type="project" value="InterPro"/>
</dbReference>
<evidence type="ECO:0000313" key="6">
    <source>
        <dbReference type="EMBL" id="SDD14576.1"/>
    </source>
</evidence>
<dbReference type="Pfam" id="PF25973">
    <property type="entry name" value="BSH_CzcB"/>
    <property type="match status" value="1"/>
</dbReference>
<evidence type="ECO:0000313" key="7">
    <source>
        <dbReference type="Proteomes" id="UP000198908"/>
    </source>
</evidence>
<dbReference type="AlphaFoldDB" id="A0A1G6SEG0"/>
<evidence type="ECO:0000256" key="3">
    <source>
        <dbReference type="SAM" id="Coils"/>
    </source>
</evidence>
<dbReference type="InterPro" id="IPR030190">
    <property type="entry name" value="MacA_alpha-hairpin_sf"/>
</dbReference>
<evidence type="ECO:0000259" key="5">
    <source>
        <dbReference type="Pfam" id="PF25973"/>
    </source>
</evidence>
<name>A0A1G6SEG0_9BURK</name>
<accession>A0A1G6SEG0</accession>
<dbReference type="InterPro" id="IPR058647">
    <property type="entry name" value="BSH_CzcB-like"/>
</dbReference>
<protein>
    <submittedName>
        <fullName evidence="6">HlyD family secretion protein</fullName>
    </submittedName>
</protein>
<dbReference type="Gene3D" id="6.10.140.1990">
    <property type="match status" value="1"/>
</dbReference>
<keyword evidence="7" id="KW-1185">Reference proteome</keyword>
<proteinExistence type="predicted"/>
<sequence>MKHRILFAAAVAGFVASVVAAWVFGIQQAPQPPVFQPAANPYEHGVYATGIVESDQPAGANVNIYPDVGGAVTRLYVHDGQPVKAGDVLLTIDDSVQRANAQQLAAQADAAQALLEELRAQPRPETRDVADAQVSAAEASLKMAEDTWAKQKQAWDIDPKAVSRDVLDNAENGMRVARANLAVVTRQDRLTRAGAWVYDVRNQQGQVEALRKAAASAEALLAHYTLRAPADGVVLAVNTAQGSYLSQQGVYDTYTQGMAPAIVLGTAPERLAVRCYVDEILIARLPEPARLKARMSVRGASIDADLEFERIQPYVTPKIELSDQRTERVDLRVLPVIFRVVPKAGLHVYPGQIVDVYISAR</sequence>
<dbReference type="Proteomes" id="UP000198908">
    <property type="component" value="Unassembled WGS sequence"/>
</dbReference>
<gene>
    <name evidence="6" type="ORF">SAMN05421548_11523</name>
</gene>
<dbReference type="OrthoDB" id="9785187at2"/>
<dbReference type="STRING" id="416944.SAMN05421548_11523"/>
<organism evidence="6 7">
    <name type="scientific">Paraburkholderia lycopersici</name>
    <dbReference type="NCBI Taxonomy" id="416944"/>
    <lineage>
        <taxon>Bacteria</taxon>
        <taxon>Pseudomonadati</taxon>
        <taxon>Pseudomonadota</taxon>
        <taxon>Betaproteobacteria</taxon>
        <taxon>Burkholderiales</taxon>
        <taxon>Burkholderiaceae</taxon>
        <taxon>Paraburkholderia</taxon>
    </lineage>
</organism>
<evidence type="ECO:0000256" key="2">
    <source>
        <dbReference type="ARBA" id="ARBA00023054"/>
    </source>
</evidence>
<dbReference type="GO" id="GO:1990195">
    <property type="term" value="C:macrolide transmembrane transporter complex"/>
    <property type="evidence" value="ECO:0007669"/>
    <property type="project" value="InterPro"/>
</dbReference>
<dbReference type="Gene3D" id="1.10.287.470">
    <property type="entry name" value="Helix hairpin bin"/>
    <property type="match status" value="1"/>
</dbReference>
<dbReference type="PANTHER" id="PTHR32347">
    <property type="entry name" value="EFFLUX SYSTEM COMPONENT YKNX-RELATED"/>
    <property type="match status" value="1"/>
</dbReference>
<dbReference type="GO" id="GO:0019898">
    <property type="term" value="C:extrinsic component of membrane"/>
    <property type="evidence" value="ECO:0007669"/>
    <property type="project" value="InterPro"/>
</dbReference>
<feature type="signal peptide" evidence="4">
    <location>
        <begin position="1"/>
        <end position="20"/>
    </location>
</feature>
<reference evidence="7" key="1">
    <citation type="submission" date="2016-09" db="EMBL/GenBank/DDBJ databases">
        <authorList>
            <person name="Varghese N."/>
            <person name="Submissions S."/>
        </authorList>
    </citation>
    <scope>NUCLEOTIDE SEQUENCE [LARGE SCALE GENOMIC DNA]</scope>
    <source>
        <strain evidence="7">TNe-862</strain>
    </source>
</reference>
<evidence type="ECO:0000256" key="1">
    <source>
        <dbReference type="ARBA" id="ARBA00004196"/>
    </source>
</evidence>
<keyword evidence="2 3" id="KW-0175">Coiled coil</keyword>
<feature type="chain" id="PRO_5011792382" evidence="4">
    <location>
        <begin position="21"/>
        <end position="361"/>
    </location>
</feature>
<dbReference type="RefSeq" id="WP_091998623.1">
    <property type="nucleotide sequence ID" value="NZ_FMYQ01000015.1"/>
</dbReference>
<feature type="coiled-coil region" evidence="3">
    <location>
        <begin position="167"/>
        <end position="220"/>
    </location>
</feature>
<comment type="subcellular location">
    <subcellularLocation>
        <location evidence="1">Cell envelope</location>
    </subcellularLocation>
</comment>
<dbReference type="GO" id="GO:0030313">
    <property type="term" value="C:cell envelope"/>
    <property type="evidence" value="ECO:0007669"/>
    <property type="project" value="UniProtKB-SubCell"/>
</dbReference>
<dbReference type="InterPro" id="IPR050465">
    <property type="entry name" value="UPF0194_transport"/>
</dbReference>
<dbReference type="EMBL" id="FMYQ01000015">
    <property type="protein sequence ID" value="SDD14576.1"/>
    <property type="molecule type" value="Genomic_DNA"/>
</dbReference>
<dbReference type="Gene3D" id="2.40.50.100">
    <property type="match status" value="1"/>
</dbReference>
<keyword evidence="4" id="KW-0732">Signal</keyword>
<dbReference type="SUPFAM" id="SSF111369">
    <property type="entry name" value="HlyD-like secretion proteins"/>
    <property type="match status" value="1"/>
</dbReference>
<evidence type="ECO:0000256" key="4">
    <source>
        <dbReference type="SAM" id="SignalP"/>
    </source>
</evidence>
<feature type="domain" description="CzcB-like barrel-sandwich hybrid" evidence="5">
    <location>
        <begin position="62"/>
        <end position="247"/>
    </location>
</feature>
<dbReference type="PANTHER" id="PTHR32347:SF23">
    <property type="entry name" value="BLL5650 PROTEIN"/>
    <property type="match status" value="1"/>
</dbReference>